<dbReference type="EMBL" id="LAZR01003207">
    <property type="protein sequence ID" value="KKN20798.1"/>
    <property type="molecule type" value="Genomic_DNA"/>
</dbReference>
<feature type="transmembrane region" description="Helical" evidence="1">
    <location>
        <begin position="80"/>
        <end position="105"/>
    </location>
</feature>
<comment type="caution">
    <text evidence="2">The sequence shown here is derived from an EMBL/GenBank/DDBJ whole genome shotgun (WGS) entry which is preliminary data.</text>
</comment>
<protein>
    <submittedName>
        <fullName evidence="2">Uncharacterized protein</fullName>
    </submittedName>
</protein>
<sequence>MDLVNWFKENYKGVQIRRRILNYIVRSLTHEVIHYKIYNKLGKGMKIEVIINIIKDDLFLRCDFTCAVSYPLMYNLAAYYPIYIFIEFIHAIFDIIDGIVSFRFFKIIYSTKYFIKALFTLKYKK</sequence>
<gene>
    <name evidence="2" type="ORF">LCGC14_0931860</name>
</gene>
<evidence type="ECO:0000256" key="1">
    <source>
        <dbReference type="SAM" id="Phobius"/>
    </source>
</evidence>
<proteinExistence type="predicted"/>
<keyword evidence="1" id="KW-1133">Transmembrane helix</keyword>
<dbReference type="AlphaFoldDB" id="A0A0F9RUA8"/>
<reference evidence="2" key="1">
    <citation type="journal article" date="2015" name="Nature">
        <title>Complex archaea that bridge the gap between prokaryotes and eukaryotes.</title>
        <authorList>
            <person name="Spang A."/>
            <person name="Saw J.H."/>
            <person name="Jorgensen S.L."/>
            <person name="Zaremba-Niedzwiedzka K."/>
            <person name="Martijn J."/>
            <person name="Lind A.E."/>
            <person name="van Eijk R."/>
            <person name="Schleper C."/>
            <person name="Guy L."/>
            <person name="Ettema T.J."/>
        </authorList>
    </citation>
    <scope>NUCLEOTIDE SEQUENCE</scope>
</reference>
<name>A0A0F9RUA8_9ZZZZ</name>
<keyword evidence="1" id="KW-0812">Transmembrane</keyword>
<keyword evidence="1" id="KW-0472">Membrane</keyword>
<evidence type="ECO:0000313" key="2">
    <source>
        <dbReference type="EMBL" id="KKN20798.1"/>
    </source>
</evidence>
<accession>A0A0F9RUA8</accession>
<organism evidence="2">
    <name type="scientific">marine sediment metagenome</name>
    <dbReference type="NCBI Taxonomy" id="412755"/>
    <lineage>
        <taxon>unclassified sequences</taxon>
        <taxon>metagenomes</taxon>
        <taxon>ecological metagenomes</taxon>
    </lineage>
</organism>